<organism evidence="1">
    <name type="scientific">freshwater metagenome</name>
    <dbReference type="NCBI Taxonomy" id="449393"/>
    <lineage>
        <taxon>unclassified sequences</taxon>
        <taxon>metagenomes</taxon>
        <taxon>ecological metagenomes</taxon>
    </lineage>
</organism>
<protein>
    <submittedName>
        <fullName evidence="1">Unannotated protein</fullName>
    </submittedName>
</protein>
<dbReference type="AlphaFoldDB" id="A0A6J7F9G9"/>
<proteinExistence type="predicted"/>
<reference evidence="1" key="1">
    <citation type="submission" date="2020-05" db="EMBL/GenBank/DDBJ databases">
        <authorList>
            <person name="Chiriac C."/>
            <person name="Salcher M."/>
            <person name="Ghai R."/>
            <person name="Kavagutti S V."/>
        </authorList>
    </citation>
    <scope>NUCLEOTIDE SEQUENCE</scope>
</reference>
<accession>A0A6J7F9G9</accession>
<name>A0A6J7F9G9_9ZZZZ</name>
<dbReference type="EMBL" id="CAFBMB010000012">
    <property type="protein sequence ID" value="CAB4890274.1"/>
    <property type="molecule type" value="Genomic_DNA"/>
</dbReference>
<sequence length="73" mass="7986">MPSPDEVAESSLKFAQQLVGFSEKTAESCVTDAGLVWRVVGRDGESFVVTQDYNPLRVNVVIEISEVTEVRIG</sequence>
<evidence type="ECO:0000313" key="1">
    <source>
        <dbReference type="EMBL" id="CAB4890274.1"/>
    </source>
</evidence>
<gene>
    <name evidence="1" type="ORF">UFOPK3516_00308</name>
</gene>